<dbReference type="GO" id="GO:0030604">
    <property type="term" value="F:1-deoxy-D-xylulose-5-phosphate reductoisomerase activity"/>
    <property type="evidence" value="ECO:0007669"/>
    <property type="project" value="UniProtKB-EC"/>
</dbReference>
<feature type="binding site" evidence="9">
    <location>
        <position position="125"/>
    </location>
    <ligand>
        <name>1-deoxy-D-xylulose 5-phosphate</name>
        <dbReference type="ChEBI" id="CHEBI:57792"/>
    </ligand>
</feature>
<dbReference type="InterPro" id="IPR036291">
    <property type="entry name" value="NAD(P)-bd_dom_sf"/>
</dbReference>
<dbReference type="PIRSF" id="PIRSF006205">
    <property type="entry name" value="Dxp_reductismrs"/>
    <property type="match status" value="1"/>
</dbReference>
<dbReference type="InterPro" id="IPR013512">
    <property type="entry name" value="DXP_reductoisomerase_N"/>
</dbReference>
<evidence type="ECO:0000259" key="10">
    <source>
        <dbReference type="Pfam" id="PF02670"/>
    </source>
</evidence>
<dbReference type="Pfam" id="PF13288">
    <property type="entry name" value="DXPR_C"/>
    <property type="match status" value="1"/>
</dbReference>
<evidence type="ECO:0000256" key="7">
    <source>
        <dbReference type="ARBA" id="ARBA00023229"/>
    </source>
</evidence>
<feature type="binding site" evidence="9">
    <location>
        <position position="176"/>
    </location>
    <ligand>
        <name>1-deoxy-D-xylulose 5-phosphate</name>
        <dbReference type="ChEBI" id="CHEBI:57792"/>
    </ligand>
</feature>
<feature type="domain" description="1-deoxy-D-xylulose 5-phosphate reductoisomerase C-terminal" evidence="11">
    <location>
        <begin position="146"/>
        <end position="229"/>
    </location>
</feature>
<feature type="binding site" evidence="9">
    <location>
        <position position="152"/>
    </location>
    <ligand>
        <name>Mn(2+)</name>
        <dbReference type="ChEBI" id="CHEBI:29035"/>
    </ligand>
</feature>
<keyword evidence="7 9" id="KW-0414">Isoprene biosynthesis</keyword>
<protein>
    <recommendedName>
        <fullName evidence="9">1-deoxy-D-xylulose 5-phosphate reductoisomerase</fullName>
        <shortName evidence="9">DXP reductoisomerase</shortName>
        <ecNumber evidence="9">1.1.1.267</ecNumber>
    </recommendedName>
    <alternativeName>
        <fullName evidence="9">1-deoxyxylulose-5-phosphate reductoisomerase</fullName>
    </alternativeName>
    <alternativeName>
        <fullName evidence="9">2-C-methyl-D-erythritol 4-phosphate synthase</fullName>
    </alternativeName>
</protein>
<keyword evidence="9" id="KW-0460">Magnesium</keyword>
<dbReference type="HAMAP" id="MF_00183">
    <property type="entry name" value="DXP_reductoisom"/>
    <property type="match status" value="1"/>
</dbReference>
<feature type="domain" description="DXP reductoisomerase C-terminal" evidence="12">
    <location>
        <begin position="261"/>
        <end position="377"/>
    </location>
</feature>
<feature type="binding site" evidence="9">
    <location>
        <position position="221"/>
    </location>
    <ligand>
        <name>1-deoxy-D-xylulose 5-phosphate</name>
        <dbReference type="ChEBI" id="CHEBI:57792"/>
    </ligand>
</feature>
<feature type="binding site" evidence="9">
    <location>
        <position position="13"/>
    </location>
    <ligand>
        <name>NADPH</name>
        <dbReference type="ChEBI" id="CHEBI:57783"/>
    </ligand>
</feature>
<comment type="function">
    <text evidence="9">Catalyzes the NADPH-dependent rearrangement and reduction of 1-deoxy-D-xylulose-5-phosphate (DXP) to 2-C-methyl-D-erythritol 4-phosphate (MEP).</text>
</comment>
<evidence type="ECO:0000256" key="9">
    <source>
        <dbReference type="HAMAP-Rule" id="MF_00183"/>
    </source>
</evidence>
<dbReference type="Gene3D" id="3.40.50.720">
    <property type="entry name" value="NAD(P)-binding Rossmann-like Domain"/>
    <property type="match status" value="1"/>
</dbReference>
<comment type="caution">
    <text evidence="13">The sequence shown here is derived from an EMBL/GenBank/DDBJ whole genome shotgun (WGS) entry which is preliminary data.</text>
</comment>
<evidence type="ECO:0000259" key="11">
    <source>
        <dbReference type="Pfam" id="PF08436"/>
    </source>
</evidence>
<feature type="binding site" evidence="9">
    <location>
        <position position="217"/>
    </location>
    <ligand>
        <name>1-deoxy-D-xylulose 5-phosphate</name>
        <dbReference type="ChEBI" id="CHEBI:57792"/>
    </ligand>
</feature>
<evidence type="ECO:0000256" key="6">
    <source>
        <dbReference type="ARBA" id="ARBA00023211"/>
    </source>
</evidence>
<evidence type="ECO:0000256" key="3">
    <source>
        <dbReference type="ARBA" id="ARBA00022723"/>
    </source>
</evidence>
<dbReference type="NCBIfam" id="NF009114">
    <property type="entry name" value="PRK12464.1"/>
    <property type="match status" value="1"/>
</dbReference>
<dbReference type="EMBL" id="JAAVJL010000001">
    <property type="protein sequence ID" value="NMF58714.1"/>
    <property type="molecule type" value="Genomic_DNA"/>
</dbReference>
<evidence type="ECO:0000313" key="14">
    <source>
        <dbReference type="Proteomes" id="UP000738376"/>
    </source>
</evidence>
<dbReference type="SUPFAM" id="SSF55347">
    <property type="entry name" value="Glyceraldehyde-3-phosphate dehydrogenase-like, C-terminal domain"/>
    <property type="match status" value="1"/>
</dbReference>
<feature type="binding site" evidence="9">
    <location>
        <position position="150"/>
    </location>
    <ligand>
        <name>Mn(2+)</name>
        <dbReference type="ChEBI" id="CHEBI:29035"/>
    </ligand>
</feature>
<accession>A0ABX1LRF6</accession>
<evidence type="ECO:0000313" key="13">
    <source>
        <dbReference type="EMBL" id="NMF58714.1"/>
    </source>
</evidence>
<evidence type="ECO:0000259" key="12">
    <source>
        <dbReference type="Pfam" id="PF13288"/>
    </source>
</evidence>
<evidence type="ECO:0000256" key="5">
    <source>
        <dbReference type="ARBA" id="ARBA00023002"/>
    </source>
</evidence>
<feature type="binding site" evidence="9">
    <location>
        <position position="151"/>
    </location>
    <ligand>
        <name>1-deoxy-D-xylulose 5-phosphate</name>
        <dbReference type="ChEBI" id="CHEBI:57792"/>
    </ligand>
</feature>
<feature type="binding site" evidence="9">
    <location>
        <position position="124"/>
    </location>
    <ligand>
        <name>NADPH</name>
        <dbReference type="ChEBI" id="CHEBI:57783"/>
    </ligand>
</feature>
<dbReference type="RefSeq" id="WP_169363582.1">
    <property type="nucleotide sequence ID" value="NZ_JAAVJL010000001.1"/>
</dbReference>
<feature type="binding site" evidence="9">
    <location>
        <position position="11"/>
    </location>
    <ligand>
        <name>NADPH</name>
        <dbReference type="ChEBI" id="CHEBI:57783"/>
    </ligand>
</feature>
<dbReference type="Pfam" id="PF08436">
    <property type="entry name" value="DXP_redisom_C"/>
    <property type="match status" value="1"/>
</dbReference>
<dbReference type="SUPFAM" id="SSF51735">
    <property type="entry name" value="NAD(P)-binding Rossmann-fold domains"/>
    <property type="match status" value="1"/>
</dbReference>
<reference evidence="13 14" key="1">
    <citation type="submission" date="2020-03" db="EMBL/GenBank/DDBJ databases">
        <title>Draft Genome Sequence of 2-Methylisoborneol Producing Pseudanabaena yagii Strain GIHE-NHR1 Isolated from North Han River in South Korea.</title>
        <authorList>
            <person name="Jeong J."/>
        </authorList>
    </citation>
    <scope>NUCLEOTIDE SEQUENCE [LARGE SCALE GENOMIC DNA]</scope>
    <source>
        <strain evidence="13 14">GIHE-NHR1</strain>
    </source>
</reference>
<comment type="catalytic activity">
    <reaction evidence="8">
        <text>2-C-methyl-D-erythritol 4-phosphate + NADP(+) = 1-deoxy-D-xylulose 5-phosphate + NADPH + H(+)</text>
        <dbReference type="Rhea" id="RHEA:13717"/>
        <dbReference type="ChEBI" id="CHEBI:15378"/>
        <dbReference type="ChEBI" id="CHEBI:57783"/>
        <dbReference type="ChEBI" id="CHEBI:57792"/>
        <dbReference type="ChEBI" id="CHEBI:58262"/>
        <dbReference type="ChEBI" id="CHEBI:58349"/>
        <dbReference type="EC" id="1.1.1.267"/>
    </reaction>
    <physiologicalReaction direction="right-to-left" evidence="8">
        <dbReference type="Rhea" id="RHEA:13719"/>
    </physiologicalReaction>
</comment>
<feature type="domain" description="1-deoxy-D-xylulose 5-phosphate reductoisomerase N-terminal" evidence="10">
    <location>
        <begin position="4"/>
        <end position="132"/>
    </location>
</feature>
<comment type="pathway">
    <text evidence="1 9">Isoprenoid biosynthesis; isopentenyl diphosphate biosynthesis via DXP pathway; isopentenyl diphosphate from 1-deoxy-D-xylulose 5-phosphate: step 1/6.</text>
</comment>
<evidence type="ECO:0000256" key="8">
    <source>
        <dbReference type="ARBA" id="ARBA00048543"/>
    </source>
</evidence>
<feature type="binding site" evidence="9">
    <location>
        <position position="36"/>
    </location>
    <ligand>
        <name>NADPH</name>
        <dbReference type="ChEBI" id="CHEBI:57783"/>
    </ligand>
</feature>
<evidence type="ECO:0000256" key="2">
    <source>
        <dbReference type="ARBA" id="ARBA00006825"/>
    </source>
</evidence>
<keyword evidence="4 9" id="KW-0521">NADP</keyword>
<feature type="binding site" evidence="9">
    <location>
        <position position="212"/>
    </location>
    <ligand>
        <name>1-deoxy-D-xylulose 5-phosphate</name>
        <dbReference type="ChEBI" id="CHEBI:57792"/>
    </ligand>
</feature>
<dbReference type="InterPro" id="IPR003821">
    <property type="entry name" value="DXP_reductoisomerase"/>
</dbReference>
<dbReference type="PANTHER" id="PTHR30525:SF0">
    <property type="entry name" value="1-DEOXY-D-XYLULOSE 5-PHOSPHATE REDUCTOISOMERASE, CHLOROPLASTIC"/>
    <property type="match status" value="1"/>
</dbReference>
<feature type="binding site" evidence="9">
    <location>
        <position position="126"/>
    </location>
    <ligand>
        <name>NADPH</name>
        <dbReference type="ChEBI" id="CHEBI:57783"/>
    </ligand>
</feature>
<keyword evidence="14" id="KW-1185">Reference proteome</keyword>
<feature type="binding site" evidence="9">
    <location>
        <position position="12"/>
    </location>
    <ligand>
        <name>NADPH</name>
        <dbReference type="ChEBI" id="CHEBI:57783"/>
    </ligand>
</feature>
<dbReference type="InterPro" id="IPR036169">
    <property type="entry name" value="DXPR_C_sf"/>
</dbReference>
<feature type="binding site" evidence="9">
    <location>
        <position position="152"/>
    </location>
    <ligand>
        <name>1-deoxy-D-xylulose 5-phosphate</name>
        <dbReference type="ChEBI" id="CHEBI:57792"/>
    </ligand>
</feature>
<feature type="binding site" evidence="9">
    <location>
        <position position="218"/>
    </location>
    <ligand>
        <name>1-deoxy-D-xylulose 5-phosphate</name>
        <dbReference type="ChEBI" id="CHEBI:57792"/>
    </ligand>
</feature>
<dbReference type="InterPro" id="IPR026877">
    <property type="entry name" value="DXPR_C"/>
</dbReference>
<sequence length="387" mass="41955">MKRITLLGSTGSIGTQTLDIVAEYPEKFQVVGMTAGGNIELFAQQIRKFQPEIVAIASETKLAELKEVIADLAVKPIMLAGAEGVETVAAYGDSEAVVTGIVGCAGLLPTIAAIKAGKNIALANKETLIAGGEVVVPLVQKHGVKLLPADSEHSAIFQCLQGVPEGGLRRIILTASGGAFRDRPTEELASVTVADALKHPNWAMGKKITIDSATLMNKGLEVIEAHYLFGVDYDKIEIVIHPQSIIHSLIELEDTSVLAQLGIPDMRLPLLYSLSYPDRIPTQWERLDLVKCGTLTFRAPDHQKYPCMELAYAAGRAGGTMPAVLNAANEQVVELFLQERVRYVQIADLIKHVCDRHNLISKPELEDILEADKWARNEVINQVMALA</sequence>
<gene>
    <name evidence="9" type="primary">dxr</name>
    <name evidence="13" type="ORF">HC246_11955</name>
</gene>
<comment type="cofactor">
    <cofactor evidence="9">
        <name>Mg(2+)</name>
        <dbReference type="ChEBI" id="CHEBI:18420"/>
    </cofactor>
    <cofactor evidence="9">
        <name>Mn(2+)</name>
        <dbReference type="ChEBI" id="CHEBI:29035"/>
    </cofactor>
</comment>
<comment type="caution">
    <text evidence="9">Lacks conserved residue(s) required for the propagation of feature annotation.</text>
</comment>
<keyword evidence="5 9" id="KW-0560">Oxidoreductase</keyword>
<keyword evidence="3 9" id="KW-0479">Metal-binding</keyword>
<evidence type="ECO:0000256" key="4">
    <source>
        <dbReference type="ARBA" id="ARBA00022857"/>
    </source>
</evidence>
<feature type="binding site" evidence="9">
    <location>
        <position position="10"/>
    </location>
    <ligand>
        <name>NADPH</name>
        <dbReference type="ChEBI" id="CHEBI:57783"/>
    </ligand>
</feature>
<comment type="similarity">
    <text evidence="2 9">Belongs to the DXR family.</text>
</comment>
<dbReference type="NCBIfam" id="TIGR00243">
    <property type="entry name" value="Dxr"/>
    <property type="match status" value="1"/>
</dbReference>
<dbReference type="InterPro" id="IPR013644">
    <property type="entry name" value="DXP_reductoisomerase_C"/>
</dbReference>
<feature type="binding site" evidence="9">
    <location>
        <position position="38"/>
    </location>
    <ligand>
        <name>NADPH</name>
        <dbReference type="ChEBI" id="CHEBI:57783"/>
    </ligand>
</feature>
<organism evidence="13 14">
    <name type="scientific">Pseudanabaena yagii GIHE-NHR1</name>
    <dbReference type="NCBI Taxonomy" id="2722753"/>
    <lineage>
        <taxon>Bacteria</taxon>
        <taxon>Bacillati</taxon>
        <taxon>Cyanobacteriota</taxon>
        <taxon>Cyanophyceae</taxon>
        <taxon>Pseudanabaenales</taxon>
        <taxon>Pseudanabaenaceae</taxon>
        <taxon>Pseudanabaena</taxon>
        <taxon>Pseudanabaena yagii</taxon>
    </lineage>
</organism>
<name>A0ABX1LRF6_9CYAN</name>
<feature type="binding site" evidence="9">
    <location>
        <position position="205"/>
    </location>
    <ligand>
        <name>NADPH</name>
        <dbReference type="ChEBI" id="CHEBI:57783"/>
    </ligand>
</feature>
<dbReference type="Gene3D" id="1.10.1740.10">
    <property type="match status" value="1"/>
</dbReference>
<dbReference type="PANTHER" id="PTHR30525">
    <property type="entry name" value="1-DEOXY-D-XYLULOSE 5-PHOSPHATE REDUCTOISOMERASE"/>
    <property type="match status" value="1"/>
</dbReference>
<dbReference type="SUPFAM" id="SSF69055">
    <property type="entry name" value="1-deoxy-D-xylulose-5-phosphate reductoisomerase, C-terminal domain"/>
    <property type="match status" value="1"/>
</dbReference>
<evidence type="ECO:0000256" key="1">
    <source>
        <dbReference type="ARBA" id="ARBA00005094"/>
    </source>
</evidence>
<dbReference type="Proteomes" id="UP000738376">
    <property type="component" value="Unassembled WGS sequence"/>
</dbReference>
<keyword evidence="6 9" id="KW-0464">Manganese</keyword>
<dbReference type="EC" id="1.1.1.267" evidence="9"/>
<feature type="binding site" evidence="9">
    <location>
        <position position="199"/>
    </location>
    <ligand>
        <name>1-deoxy-D-xylulose 5-phosphate</name>
        <dbReference type="ChEBI" id="CHEBI:57792"/>
    </ligand>
</feature>
<dbReference type="Pfam" id="PF02670">
    <property type="entry name" value="DXP_reductoisom"/>
    <property type="match status" value="1"/>
</dbReference>
<proteinExistence type="inferred from homology"/>
<feature type="binding site" evidence="9">
    <location>
        <position position="221"/>
    </location>
    <ligand>
        <name>Mn(2+)</name>
        <dbReference type="ChEBI" id="CHEBI:29035"/>
    </ligand>
</feature>